<dbReference type="Proteomes" id="UP000737391">
    <property type="component" value="Unassembled WGS sequence"/>
</dbReference>
<sequence length="254" mass="29373">MNSIDDVRCGIERLDSFSNDLAEAKQMVCGMDDSDYSVAQKNRLDELHQASESVFVLLGTWTDDIWDWHNLTVRLAHCYLMFLQKELWDLMPADHPKKFFDHESGIFRFIADCENTLLRSFLRWAIVGAHEPSSAVHCFLQMHSSDDAVEYMVSKPKPEDEMKVVLVRVTDLPKLLKHWKQSDVSAGEEENWKQRVNSGPVEEEMVEVCRSNKRNFRKSVTKGLFVLAWKVPGDYEDMWMDGQGFAIPDVPELI</sequence>
<keyword evidence="2" id="KW-1185">Reference proteome</keyword>
<dbReference type="AlphaFoldDB" id="A0A9P5EB99"/>
<dbReference type="EMBL" id="LUFC02000014">
    <property type="protein sequence ID" value="KAF4503495.1"/>
    <property type="molecule type" value="Genomic_DNA"/>
</dbReference>
<organism evidence="1 2">
    <name type="scientific">Fusarium agapanthi</name>
    <dbReference type="NCBI Taxonomy" id="1803897"/>
    <lineage>
        <taxon>Eukaryota</taxon>
        <taxon>Fungi</taxon>
        <taxon>Dikarya</taxon>
        <taxon>Ascomycota</taxon>
        <taxon>Pezizomycotina</taxon>
        <taxon>Sordariomycetes</taxon>
        <taxon>Hypocreomycetidae</taxon>
        <taxon>Hypocreales</taxon>
        <taxon>Nectriaceae</taxon>
        <taxon>Fusarium</taxon>
        <taxon>Fusarium fujikuroi species complex</taxon>
    </lineage>
</organism>
<dbReference type="OrthoDB" id="5063603at2759"/>
<reference evidence="1" key="1">
    <citation type="submission" date="2020-01" db="EMBL/GenBank/DDBJ databases">
        <title>Identification and distribution of gene clusters putatively required for synthesis of sphingolipid metabolism inhibitors in phylogenetically diverse species of the filamentous fungus Fusarium.</title>
        <authorList>
            <person name="Kim H.-S."/>
            <person name="Busman M."/>
            <person name="Brown D.W."/>
            <person name="Divon H."/>
            <person name="Uhlig S."/>
            <person name="Proctor R.H."/>
        </authorList>
    </citation>
    <scope>NUCLEOTIDE SEQUENCE</scope>
    <source>
        <strain evidence="1">NRRL 31653</strain>
    </source>
</reference>
<protein>
    <submittedName>
        <fullName evidence="1">Uncharacterized protein</fullName>
    </submittedName>
</protein>
<evidence type="ECO:0000313" key="1">
    <source>
        <dbReference type="EMBL" id="KAF4503495.1"/>
    </source>
</evidence>
<name>A0A9P5EB99_9HYPO</name>
<accession>A0A9P5EB99</accession>
<gene>
    <name evidence="1" type="ORF">FAGAP_227</name>
</gene>
<comment type="caution">
    <text evidence="1">The sequence shown here is derived from an EMBL/GenBank/DDBJ whole genome shotgun (WGS) entry which is preliminary data.</text>
</comment>
<proteinExistence type="predicted"/>
<evidence type="ECO:0000313" key="2">
    <source>
        <dbReference type="Proteomes" id="UP000737391"/>
    </source>
</evidence>